<keyword evidence="7" id="KW-0496">Mitochondrion</keyword>
<feature type="transmembrane region" description="Helical" evidence="5">
    <location>
        <begin position="12"/>
        <end position="32"/>
    </location>
</feature>
<evidence type="ECO:0000313" key="7">
    <source>
        <dbReference type="EMBL" id="QNR39831.1"/>
    </source>
</evidence>
<dbReference type="PRINTS" id="PR01434">
    <property type="entry name" value="NADHDHGNASE5"/>
</dbReference>
<keyword evidence="4 5" id="KW-0472">Membrane</keyword>
<dbReference type="GO" id="GO:0042773">
    <property type="term" value="P:ATP synthesis coupled electron transport"/>
    <property type="evidence" value="ECO:0007669"/>
    <property type="project" value="InterPro"/>
</dbReference>
<feature type="transmembrane region" description="Helical" evidence="5">
    <location>
        <begin position="168"/>
        <end position="191"/>
    </location>
</feature>
<evidence type="ECO:0000256" key="3">
    <source>
        <dbReference type="ARBA" id="ARBA00022989"/>
    </source>
</evidence>
<protein>
    <submittedName>
        <fullName evidence="7">NADH dehydrogenase subunit 2</fullName>
    </submittedName>
</protein>
<dbReference type="InterPro" id="IPR010096">
    <property type="entry name" value="NADH-Q_OxRdtase_suN/2"/>
</dbReference>
<dbReference type="GO" id="GO:0016020">
    <property type="term" value="C:membrane"/>
    <property type="evidence" value="ECO:0007669"/>
    <property type="project" value="UniProtKB-SubCell"/>
</dbReference>
<comment type="subcellular location">
    <subcellularLocation>
        <location evidence="1">Membrane</location>
        <topology evidence="1">Multi-pass membrane protein</topology>
    </subcellularLocation>
</comment>
<feature type="transmembrane region" description="Helical" evidence="5">
    <location>
        <begin position="314"/>
        <end position="335"/>
    </location>
</feature>
<dbReference type="Pfam" id="PF00361">
    <property type="entry name" value="Proton_antipo_M"/>
    <property type="match status" value="1"/>
</dbReference>
<feature type="transmembrane region" description="Helical" evidence="5">
    <location>
        <begin position="113"/>
        <end position="131"/>
    </location>
</feature>
<proteinExistence type="inferred from homology"/>
<feature type="transmembrane region" description="Helical" evidence="5">
    <location>
        <begin position="382"/>
        <end position="404"/>
    </location>
</feature>
<gene>
    <name evidence="7" type="primary">nad2</name>
    <name evidence="7" type="ORF">CDCA_ACUF019_010</name>
</gene>
<feature type="transmembrane region" description="Helical" evidence="5">
    <location>
        <begin position="220"/>
        <end position="243"/>
    </location>
</feature>
<evidence type="ECO:0000256" key="5">
    <source>
        <dbReference type="SAM" id="Phobius"/>
    </source>
</evidence>
<dbReference type="AlphaFoldDB" id="A0A7H0WBA2"/>
<evidence type="ECO:0000256" key="2">
    <source>
        <dbReference type="ARBA" id="ARBA00022692"/>
    </source>
</evidence>
<keyword evidence="3 5" id="KW-1133">Transmembrane helix</keyword>
<dbReference type="EMBL" id="MT270118">
    <property type="protein sequence ID" value="QNR39831.1"/>
    <property type="molecule type" value="Genomic_DNA"/>
</dbReference>
<accession>A0A7H0WBA2</accession>
<feature type="transmembrane region" description="Helical" evidence="5">
    <location>
        <begin position="341"/>
        <end position="362"/>
    </location>
</feature>
<dbReference type="GO" id="GO:0008137">
    <property type="term" value="F:NADH dehydrogenase (ubiquinone) activity"/>
    <property type="evidence" value="ECO:0007669"/>
    <property type="project" value="InterPro"/>
</dbReference>
<evidence type="ECO:0000256" key="1">
    <source>
        <dbReference type="ARBA" id="ARBA00004141"/>
    </source>
</evidence>
<feature type="transmembrane region" description="Helical" evidence="5">
    <location>
        <begin position="287"/>
        <end position="307"/>
    </location>
</feature>
<evidence type="ECO:0000259" key="6">
    <source>
        <dbReference type="Pfam" id="PF00361"/>
    </source>
</evidence>
<feature type="domain" description="NADH:quinone oxidoreductase/Mrp antiporter transmembrane" evidence="6">
    <location>
        <begin position="133"/>
        <end position="439"/>
    </location>
</feature>
<keyword evidence="2 5" id="KW-0812">Transmembrane</keyword>
<geneLocation type="mitochondrion" evidence="7"/>
<name>A0A7H0WBA2_CYACA</name>
<dbReference type="HAMAP" id="MF_00445">
    <property type="entry name" value="NDH1_NuoN_1"/>
    <property type="match status" value="1"/>
</dbReference>
<feature type="transmembrane region" description="Helical" evidence="5">
    <location>
        <begin position="424"/>
        <end position="444"/>
    </location>
</feature>
<dbReference type="NCBIfam" id="TIGR01770">
    <property type="entry name" value="NDH_I_N"/>
    <property type="match status" value="1"/>
</dbReference>
<feature type="transmembrane region" description="Helical" evidence="5">
    <location>
        <begin position="44"/>
        <end position="63"/>
    </location>
</feature>
<reference evidence="7" key="1">
    <citation type="journal article" date="2020" name="BMC Evol. Biol.">
        <title>Potential causes and consequences of rapid mitochondrial genome evolution in thermoacidophilic Galdieria (Rhodophyta).</title>
        <authorList>
            <person name="Cho C.H."/>
            <person name="Park S.I."/>
            <person name="Ciniglia C."/>
            <person name="Yang E.C."/>
            <person name="Graf L."/>
            <person name="Bhattacharya D."/>
            <person name="Yoon H.S."/>
        </authorList>
    </citation>
    <scope>NUCLEOTIDE SEQUENCE</scope>
    <source>
        <strain evidence="7">ACUF 019</strain>
    </source>
</reference>
<feature type="transmembrane region" description="Helical" evidence="5">
    <location>
        <begin position="137"/>
        <end position="156"/>
    </location>
</feature>
<dbReference type="RefSeq" id="YP_010007657.1">
    <property type="nucleotide sequence ID" value="NC_053320.1"/>
</dbReference>
<dbReference type="PANTHER" id="PTHR22773">
    <property type="entry name" value="NADH DEHYDROGENASE"/>
    <property type="match status" value="1"/>
</dbReference>
<feature type="transmembrane region" description="Helical" evidence="5">
    <location>
        <begin position="255"/>
        <end position="275"/>
    </location>
</feature>
<feature type="transmembrane region" description="Helical" evidence="5">
    <location>
        <begin position="469"/>
        <end position="490"/>
    </location>
</feature>
<feature type="transmembrane region" description="Helical" evidence="5">
    <location>
        <begin position="83"/>
        <end position="106"/>
    </location>
</feature>
<evidence type="ECO:0000256" key="4">
    <source>
        <dbReference type="ARBA" id="ARBA00023136"/>
    </source>
</evidence>
<organism evidence="7">
    <name type="scientific">Cyanidium caldarium</name>
    <name type="common">Red alga</name>
    <dbReference type="NCBI Taxonomy" id="2771"/>
    <lineage>
        <taxon>Eukaryota</taxon>
        <taxon>Rhodophyta</taxon>
        <taxon>Bangiophyceae</taxon>
        <taxon>Cyanidiales</taxon>
        <taxon>Cyanidiaceae</taxon>
        <taxon>Cyanidium</taxon>
    </lineage>
</organism>
<sequence>MNKFFSVLDFYTIANELFLIFSIGVLLSYGIYVSSSKNYNYPVLTKNISWLSIFVIVFLFFILNNSLQLANLALNNFLIFDNITTIVKIITILAGISCLLISIFYLKQEKLNIFEYKILFLLSILAIFLVISSYDFLSIYLALELQNLTFYIIASIKRNSEYSTEAGLKYFILGAVSSGLLLLGIAIIYGFTGLTNFEDLNRFFSSTMINLKFDEISNSVLLGITLIIVSFFFKLSAAPFHIWSPDVYEGSSTSVISFFNIITKIVIFTLFLRLFEIGFHDLFNYKIKIIIFCSLISLTIGSFSALFQKRFKRFLAYSSISHIGFIIITLAAANTNGLNNLFIYIIIYIIIIIGIFSILISLRKFKSYRINYQIRYLTEINILSLINPLAAFSFAIILFSIAGIPPLAGFFSKLFVFTACLQSSLYFLTFIGILLSGITAFYYIQIIKIIYFGRLNFWSIYIPIDKSNAVMISITTLLLILFFADNSIFITSNLVSLNIFHFLK</sequence>
<dbReference type="InterPro" id="IPR001750">
    <property type="entry name" value="ND/Mrp_TM"/>
</dbReference>
<dbReference type="GeneID" id="63062157"/>